<dbReference type="PRINTS" id="PR01778">
    <property type="entry name" value="KIMPTPASE"/>
</dbReference>
<dbReference type="STRING" id="8083.ENSXMAP00000038961"/>
<dbReference type="InterPro" id="IPR008356">
    <property type="entry name" value="Tyr_Pase_KIM-con"/>
</dbReference>
<reference evidence="5" key="4">
    <citation type="submission" date="2025-09" db="UniProtKB">
        <authorList>
            <consortium name="Ensembl"/>
        </authorList>
    </citation>
    <scope>IDENTIFICATION</scope>
    <source>
        <strain evidence="5">JP 163 A</strain>
    </source>
</reference>
<evidence type="ECO:0000256" key="2">
    <source>
        <dbReference type="ARBA" id="ARBA00022801"/>
    </source>
</evidence>
<evidence type="ECO:0000256" key="1">
    <source>
        <dbReference type="ARBA" id="ARBA00013064"/>
    </source>
</evidence>
<dbReference type="GO" id="GO:0019901">
    <property type="term" value="F:protein kinase binding"/>
    <property type="evidence" value="ECO:0007669"/>
    <property type="project" value="TreeGrafter"/>
</dbReference>
<dbReference type="OMA" id="GAFPWEM"/>
<dbReference type="Ensembl" id="ENSXMAT00000028881.1">
    <property type="protein sequence ID" value="ENSXMAP00000038961.1"/>
    <property type="gene ID" value="ENSXMAG00000025857.1"/>
</dbReference>
<dbReference type="GO" id="GO:0005886">
    <property type="term" value="C:plasma membrane"/>
    <property type="evidence" value="ECO:0007669"/>
    <property type="project" value="TreeGrafter"/>
</dbReference>
<dbReference type="Proteomes" id="UP000002852">
    <property type="component" value="Unassembled WGS sequence"/>
</dbReference>
<feature type="region of interest" description="Disordered" evidence="4">
    <location>
        <begin position="1"/>
        <end position="21"/>
    </location>
</feature>
<reference evidence="6" key="1">
    <citation type="submission" date="2012-01" db="EMBL/GenBank/DDBJ databases">
        <authorList>
            <person name="Walter R."/>
            <person name="Schartl M."/>
            <person name="Warren W."/>
        </authorList>
    </citation>
    <scope>NUCLEOTIDE SEQUENCE [LARGE SCALE GENOMIC DNA]</scope>
    <source>
        <strain evidence="6">JP 163 A</strain>
    </source>
</reference>
<name>A0A3B5RAN1_XIPMA</name>
<reference evidence="6" key="2">
    <citation type="journal article" date="2013" name="Nat. Genet.">
        <title>The genome of the platyfish, Xiphophorus maculatus, provides insights into evolutionary adaptation and several complex traits.</title>
        <authorList>
            <person name="Schartl M."/>
            <person name="Walter R.B."/>
            <person name="Shen Y."/>
            <person name="Garcia T."/>
            <person name="Catchen J."/>
            <person name="Amores A."/>
            <person name="Braasch I."/>
            <person name="Chalopin D."/>
            <person name="Volff J.N."/>
            <person name="Lesch K.P."/>
            <person name="Bisazza A."/>
            <person name="Minx P."/>
            <person name="Hillier L."/>
            <person name="Wilson R.K."/>
            <person name="Fuerstenberg S."/>
            <person name="Boore J."/>
            <person name="Searle S."/>
            <person name="Postlethwait J.H."/>
            <person name="Warren W.C."/>
        </authorList>
    </citation>
    <scope>NUCLEOTIDE SEQUENCE [LARGE SCALE GENOMIC DNA]</scope>
    <source>
        <strain evidence="6">JP 163 A</strain>
    </source>
</reference>
<dbReference type="EC" id="3.1.3.48" evidence="1"/>
<organism evidence="5 6">
    <name type="scientific">Xiphophorus maculatus</name>
    <name type="common">Southern platyfish</name>
    <name type="synonym">Platypoecilus maculatus</name>
    <dbReference type="NCBI Taxonomy" id="8083"/>
    <lineage>
        <taxon>Eukaryota</taxon>
        <taxon>Metazoa</taxon>
        <taxon>Chordata</taxon>
        <taxon>Craniata</taxon>
        <taxon>Vertebrata</taxon>
        <taxon>Euteleostomi</taxon>
        <taxon>Actinopterygii</taxon>
        <taxon>Neopterygii</taxon>
        <taxon>Teleostei</taxon>
        <taxon>Neoteleostei</taxon>
        <taxon>Acanthomorphata</taxon>
        <taxon>Ovalentaria</taxon>
        <taxon>Atherinomorphae</taxon>
        <taxon>Cyprinodontiformes</taxon>
        <taxon>Poeciliidae</taxon>
        <taxon>Poeciliinae</taxon>
        <taxon>Xiphophorus</taxon>
    </lineage>
</organism>
<evidence type="ECO:0000256" key="4">
    <source>
        <dbReference type="SAM" id="MobiDB-lite"/>
    </source>
</evidence>
<keyword evidence="6" id="KW-1185">Reference proteome</keyword>
<keyword evidence="3" id="KW-0904">Protein phosphatase</keyword>
<dbReference type="GO" id="GO:0005829">
    <property type="term" value="C:cytosol"/>
    <property type="evidence" value="ECO:0007669"/>
    <property type="project" value="TreeGrafter"/>
</dbReference>
<reference evidence="5" key="3">
    <citation type="submission" date="2025-08" db="UniProtKB">
        <authorList>
            <consortium name="Ensembl"/>
        </authorList>
    </citation>
    <scope>IDENTIFICATION</scope>
    <source>
        <strain evidence="5">JP 163 A</strain>
    </source>
</reference>
<dbReference type="PANTHER" id="PTHR46198">
    <property type="entry name" value="PROTEIN-TYROSINE-PHOSPHATASE"/>
    <property type="match status" value="1"/>
</dbReference>
<proteinExistence type="predicted"/>
<evidence type="ECO:0000313" key="6">
    <source>
        <dbReference type="Proteomes" id="UP000002852"/>
    </source>
</evidence>
<protein>
    <recommendedName>
        <fullName evidence="1">protein-tyrosine-phosphatase</fullName>
        <ecNumber evidence="1">3.1.3.48</ecNumber>
    </recommendedName>
</protein>
<dbReference type="GO" id="GO:0030054">
    <property type="term" value="C:cell junction"/>
    <property type="evidence" value="ECO:0007669"/>
    <property type="project" value="TreeGrafter"/>
</dbReference>
<dbReference type="PANTHER" id="PTHR46198:SF2">
    <property type="entry name" value="RECEPTOR-TYPE TYROSINE-PROTEIN PHOSPHATASE R"/>
    <property type="match status" value="1"/>
</dbReference>
<dbReference type="GO" id="GO:0007165">
    <property type="term" value="P:signal transduction"/>
    <property type="evidence" value="ECO:0007669"/>
    <property type="project" value="TreeGrafter"/>
</dbReference>
<dbReference type="GeneTree" id="ENSGT01110000271699"/>
<accession>A0A3B5RAN1</accession>
<dbReference type="InParanoid" id="A0A3B5RAN1"/>
<keyword evidence="2" id="KW-0378">Hydrolase</keyword>
<sequence>NQSPSKQPQLPVRNKTRRGSNVSLVLDMSALGSVEPLNVSVVTPREAAAREYLLSAGRPLTRQQLRDVVSNTHKLHVEFAVSPPNRSADLL</sequence>
<evidence type="ECO:0000313" key="5">
    <source>
        <dbReference type="Ensembl" id="ENSXMAP00000038961.1"/>
    </source>
</evidence>
<dbReference type="GO" id="GO:0004725">
    <property type="term" value="F:protein tyrosine phosphatase activity"/>
    <property type="evidence" value="ECO:0007669"/>
    <property type="project" value="UniProtKB-EC"/>
</dbReference>
<evidence type="ECO:0000256" key="3">
    <source>
        <dbReference type="ARBA" id="ARBA00022912"/>
    </source>
</evidence>
<dbReference type="AlphaFoldDB" id="A0A3B5RAN1"/>